<dbReference type="GO" id="GO:0015288">
    <property type="term" value="F:porin activity"/>
    <property type="evidence" value="ECO:0007669"/>
    <property type="project" value="UniProtKB-KW"/>
</dbReference>
<evidence type="ECO:0000256" key="10">
    <source>
        <dbReference type="ARBA" id="ARBA00023237"/>
    </source>
</evidence>
<accession>A0A4P6P0P2</accession>
<dbReference type="KEGG" id="lsd:EMK97_00780"/>
<dbReference type="InterPro" id="IPR033900">
    <property type="entry name" value="Gram_neg_porin_domain"/>
</dbReference>
<dbReference type="AlphaFoldDB" id="A0A4P6P0P2"/>
<dbReference type="RefSeq" id="WP_130598521.1">
    <property type="nucleotide sequence ID" value="NZ_CP034759.1"/>
</dbReference>
<dbReference type="InterPro" id="IPR023614">
    <property type="entry name" value="Porin_dom_sf"/>
</dbReference>
<evidence type="ECO:0000256" key="6">
    <source>
        <dbReference type="ARBA" id="ARBA00022729"/>
    </source>
</evidence>
<feature type="signal peptide" evidence="12">
    <location>
        <begin position="1"/>
        <end position="23"/>
    </location>
</feature>
<comment type="subcellular location">
    <subcellularLocation>
        <location evidence="1">Cell outer membrane</location>
        <topology evidence="1">Multi-pass membrane protein</topology>
    </subcellularLocation>
</comment>
<evidence type="ECO:0000256" key="9">
    <source>
        <dbReference type="ARBA" id="ARBA00023136"/>
    </source>
</evidence>
<dbReference type="SUPFAM" id="SSF56935">
    <property type="entry name" value="Porins"/>
    <property type="match status" value="1"/>
</dbReference>
<sequence length="390" mass="44424">MKNINLSLAVLMVLLCVAPPINAVESTDEQELAELKKQLMLLTKKVEQLEQKNREKSKQKNNAQQQQSEQVNHNIQPAAKDEQKQEKNDVRLYATLRPTYGYIEESGESFWDVRDALSHAGFKANQHFFDNWSAELHGEWSIDLANNADFGKARQVYVAVNSPAGRLGIGKQRPTQYLFIAEYVDIFNHSNSPFAYDSESVFFVNNLLSYSLKTGDITWMAVSQFDGSKGDSGSDLLNLGASFDRGGFHAGATYLIEDNIVEELVQGEDEVWAVSLAYDITDDFYLATSYQDRTYKHNNAMERSGHTLDIAAAYQLSELFKIKLGYFDFDDGISSVSSGKFNGVNTTLEWLPADNLRFHLEYLHRDFDYLADFSSWTLGFRYDFSHTWQY</sequence>
<keyword evidence="7" id="KW-0406">Ion transport</keyword>
<proteinExistence type="predicted"/>
<dbReference type="InterPro" id="IPR050298">
    <property type="entry name" value="Gram-neg_bact_OMP"/>
</dbReference>
<dbReference type="GO" id="GO:0046930">
    <property type="term" value="C:pore complex"/>
    <property type="evidence" value="ECO:0007669"/>
    <property type="project" value="UniProtKB-KW"/>
</dbReference>
<dbReference type="Gene3D" id="2.40.160.10">
    <property type="entry name" value="Porin"/>
    <property type="match status" value="1"/>
</dbReference>
<keyword evidence="6 12" id="KW-0732">Signal</keyword>
<dbReference type="Proteomes" id="UP000290244">
    <property type="component" value="Chromosome"/>
</dbReference>
<keyword evidence="5" id="KW-0812">Transmembrane</keyword>
<protein>
    <submittedName>
        <fullName evidence="14">Porin</fullName>
    </submittedName>
</protein>
<keyword evidence="15" id="KW-1185">Reference proteome</keyword>
<dbReference type="PANTHER" id="PTHR34501">
    <property type="entry name" value="PROTEIN YDDL-RELATED"/>
    <property type="match status" value="1"/>
</dbReference>
<gene>
    <name evidence="14" type="ORF">EMK97_00780</name>
</gene>
<evidence type="ECO:0000256" key="3">
    <source>
        <dbReference type="ARBA" id="ARBA00022448"/>
    </source>
</evidence>
<feature type="domain" description="Porin" evidence="13">
    <location>
        <begin position="89"/>
        <end position="387"/>
    </location>
</feature>
<evidence type="ECO:0000256" key="1">
    <source>
        <dbReference type="ARBA" id="ARBA00004571"/>
    </source>
</evidence>
<evidence type="ECO:0000256" key="7">
    <source>
        <dbReference type="ARBA" id="ARBA00023065"/>
    </source>
</evidence>
<evidence type="ECO:0000313" key="15">
    <source>
        <dbReference type="Proteomes" id="UP000290244"/>
    </source>
</evidence>
<comment type="subunit">
    <text evidence="2">Homotrimer.</text>
</comment>
<feature type="region of interest" description="Disordered" evidence="11">
    <location>
        <begin position="50"/>
        <end position="87"/>
    </location>
</feature>
<dbReference type="PANTHER" id="PTHR34501:SF9">
    <property type="entry name" value="MAJOR OUTER MEMBRANE PROTEIN P.IA"/>
    <property type="match status" value="1"/>
</dbReference>
<evidence type="ECO:0000256" key="12">
    <source>
        <dbReference type="SAM" id="SignalP"/>
    </source>
</evidence>
<evidence type="ECO:0000313" key="14">
    <source>
        <dbReference type="EMBL" id="QBG34374.1"/>
    </source>
</evidence>
<evidence type="ECO:0000256" key="4">
    <source>
        <dbReference type="ARBA" id="ARBA00022452"/>
    </source>
</evidence>
<keyword evidence="8" id="KW-0626">Porin</keyword>
<evidence type="ECO:0000259" key="13">
    <source>
        <dbReference type="Pfam" id="PF13609"/>
    </source>
</evidence>
<keyword evidence="9" id="KW-0472">Membrane</keyword>
<evidence type="ECO:0000256" key="11">
    <source>
        <dbReference type="SAM" id="MobiDB-lite"/>
    </source>
</evidence>
<dbReference type="OrthoDB" id="784582at2"/>
<name>A0A4P6P0P2_9GAMM</name>
<dbReference type="GO" id="GO:0006811">
    <property type="term" value="P:monoatomic ion transport"/>
    <property type="evidence" value="ECO:0007669"/>
    <property type="project" value="UniProtKB-KW"/>
</dbReference>
<evidence type="ECO:0000256" key="2">
    <source>
        <dbReference type="ARBA" id="ARBA00011233"/>
    </source>
</evidence>
<evidence type="ECO:0000256" key="5">
    <source>
        <dbReference type="ARBA" id="ARBA00022692"/>
    </source>
</evidence>
<feature type="compositionally biased region" description="Low complexity" evidence="11">
    <location>
        <begin position="60"/>
        <end position="76"/>
    </location>
</feature>
<dbReference type="GO" id="GO:0009279">
    <property type="term" value="C:cell outer membrane"/>
    <property type="evidence" value="ECO:0007669"/>
    <property type="project" value="UniProtKB-SubCell"/>
</dbReference>
<evidence type="ECO:0000256" key="8">
    <source>
        <dbReference type="ARBA" id="ARBA00023114"/>
    </source>
</evidence>
<reference evidence="14 15" key="1">
    <citation type="submission" date="2018-12" db="EMBL/GenBank/DDBJ databases">
        <title>Complete genome of Litorilituus sediminis.</title>
        <authorList>
            <person name="Liu A."/>
            <person name="Rong J."/>
        </authorList>
    </citation>
    <scope>NUCLEOTIDE SEQUENCE [LARGE SCALE GENOMIC DNA]</scope>
    <source>
        <strain evidence="14 15">JCM 17549</strain>
    </source>
</reference>
<organism evidence="14 15">
    <name type="scientific">Litorilituus sediminis</name>
    <dbReference type="NCBI Taxonomy" id="718192"/>
    <lineage>
        <taxon>Bacteria</taxon>
        <taxon>Pseudomonadati</taxon>
        <taxon>Pseudomonadota</taxon>
        <taxon>Gammaproteobacteria</taxon>
        <taxon>Alteromonadales</taxon>
        <taxon>Colwelliaceae</taxon>
        <taxon>Litorilituus</taxon>
    </lineage>
</organism>
<dbReference type="Pfam" id="PF13609">
    <property type="entry name" value="Porin_4"/>
    <property type="match status" value="1"/>
</dbReference>
<keyword evidence="4" id="KW-1134">Transmembrane beta strand</keyword>
<dbReference type="EMBL" id="CP034759">
    <property type="protein sequence ID" value="QBG34374.1"/>
    <property type="molecule type" value="Genomic_DNA"/>
</dbReference>
<keyword evidence="10" id="KW-0998">Cell outer membrane</keyword>
<keyword evidence="3" id="KW-0813">Transport</keyword>
<feature type="chain" id="PRO_5020631919" evidence="12">
    <location>
        <begin position="24"/>
        <end position="390"/>
    </location>
</feature>